<keyword evidence="2" id="KW-1133">Transmembrane helix</keyword>
<gene>
    <name evidence="3" type="ORF">DEJ50_13890</name>
</gene>
<accession>A0A5P2D3H9</accession>
<keyword evidence="2" id="KW-0812">Transmembrane</keyword>
<dbReference type="OrthoDB" id="3692307at2"/>
<feature type="region of interest" description="Disordered" evidence="1">
    <location>
        <begin position="78"/>
        <end position="111"/>
    </location>
</feature>
<protein>
    <submittedName>
        <fullName evidence="3">Uncharacterized protein</fullName>
    </submittedName>
</protein>
<evidence type="ECO:0000313" key="4">
    <source>
        <dbReference type="Proteomes" id="UP000325211"/>
    </source>
</evidence>
<reference evidence="3 4" key="1">
    <citation type="submission" date="2018-05" db="EMBL/GenBank/DDBJ databases">
        <title>Streptomyces venezuelae.</title>
        <authorList>
            <person name="Kim W."/>
            <person name="Lee N."/>
            <person name="Cho B.-K."/>
        </authorList>
    </citation>
    <scope>NUCLEOTIDE SEQUENCE [LARGE SCALE GENOMIC DNA]</scope>
    <source>
        <strain evidence="3 4">ATCC 21782</strain>
    </source>
</reference>
<dbReference type="AlphaFoldDB" id="A0A5P2D3H9"/>
<proteinExistence type="predicted"/>
<dbReference type="EMBL" id="CP029190">
    <property type="protein sequence ID" value="QES48747.1"/>
    <property type="molecule type" value="Genomic_DNA"/>
</dbReference>
<dbReference type="RefSeq" id="WP_150208309.1">
    <property type="nucleotide sequence ID" value="NZ_CP029190.1"/>
</dbReference>
<dbReference type="Proteomes" id="UP000325211">
    <property type="component" value="Chromosome"/>
</dbReference>
<keyword evidence="2" id="KW-0472">Membrane</keyword>
<evidence type="ECO:0000256" key="2">
    <source>
        <dbReference type="SAM" id="Phobius"/>
    </source>
</evidence>
<evidence type="ECO:0000256" key="1">
    <source>
        <dbReference type="SAM" id="MobiDB-lite"/>
    </source>
</evidence>
<feature type="compositionally biased region" description="Low complexity" evidence="1">
    <location>
        <begin position="101"/>
        <end position="111"/>
    </location>
</feature>
<evidence type="ECO:0000313" key="3">
    <source>
        <dbReference type="EMBL" id="QES48747.1"/>
    </source>
</evidence>
<sequence length="202" mass="20450">MSTEDAEREARALRAGLRDLMDGEHAGPAPVEEVIRRGRNRRRMAGAAAGVLTCAVLASVIGLGLGFNGSDGAATVGKPATAPSATAGPDSPSAALERRTVTPGRPAAGPAATAAEVGRAYPVDWSAHCGLQYLPFAGRMWQAGTVRATPQNLPGPQGPGSGPPVVPGYATLTGPDSLRFEAPGWLDRPVTLTPAPDAPGCA</sequence>
<name>A0A5P2D3H9_STRVZ</name>
<feature type="transmembrane region" description="Helical" evidence="2">
    <location>
        <begin position="45"/>
        <end position="67"/>
    </location>
</feature>
<organism evidence="3 4">
    <name type="scientific">Streptomyces venezuelae</name>
    <dbReference type="NCBI Taxonomy" id="54571"/>
    <lineage>
        <taxon>Bacteria</taxon>
        <taxon>Bacillati</taxon>
        <taxon>Actinomycetota</taxon>
        <taxon>Actinomycetes</taxon>
        <taxon>Kitasatosporales</taxon>
        <taxon>Streptomycetaceae</taxon>
        <taxon>Streptomyces</taxon>
    </lineage>
</organism>